<dbReference type="Proteomes" id="UP000295184">
    <property type="component" value="Unassembled WGS sequence"/>
</dbReference>
<dbReference type="OrthoDB" id="9809296at2"/>
<keyword evidence="3 4" id="KW-0456">Lyase</keyword>
<protein>
    <recommendedName>
        <fullName evidence="4">Cys-tRNA(Pro)/Cys-tRNA(Cys) deacylase</fullName>
        <ecNumber evidence="4">4.2.-.-</ecNumber>
    </recommendedName>
</protein>
<evidence type="ECO:0000256" key="1">
    <source>
        <dbReference type="ARBA" id="ARBA00009798"/>
    </source>
</evidence>
<dbReference type="InterPro" id="IPR007214">
    <property type="entry name" value="YbaK/aa-tRNA-synth-assoc-dom"/>
</dbReference>
<organism evidence="6 7">
    <name type="scientific">Allofournierella massiliensis</name>
    <dbReference type="NCBI Taxonomy" id="1650663"/>
    <lineage>
        <taxon>Bacteria</taxon>
        <taxon>Bacillati</taxon>
        <taxon>Bacillota</taxon>
        <taxon>Clostridia</taxon>
        <taxon>Eubacteriales</taxon>
        <taxon>Oscillospiraceae</taxon>
        <taxon>Allofournierella</taxon>
    </lineage>
</organism>
<evidence type="ECO:0000256" key="2">
    <source>
        <dbReference type="ARBA" id="ARBA00022917"/>
    </source>
</evidence>
<dbReference type="GO" id="GO:0016829">
    <property type="term" value="F:lyase activity"/>
    <property type="evidence" value="ECO:0007669"/>
    <property type="project" value="UniProtKB-KW"/>
</dbReference>
<dbReference type="InterPro" id="IPR004369">
    <property type="entry name" value="Prolyl-tRNA_editing_YbaK/EbsC"/>
</dbReference>
<evidence type="ECO:0000259" key="5">
    <source>
        <dbReference type="Pfam" id="PF04073"/>
    </source>
</evidence>
<dbReference type="EMBL" id="SLUM01000003">
    <property type="protein sequence ID" value="TCL60716.1"/>
    <property type="molecule type" value="Genomic_DNA"/>
</dbReference>
<dbReference type="RefSeq" id="WP_058962840.1">
    <property type="nucleotide sequence ID" value="NZ_CABKVM010000011.1"/>
</dbReference>
<dbReference type="STRING" id="1650663.GCA_001486665_00323"/>
<keyword evidence="2 4" id="KW-0648">Protein biosynthesis</keyword>
<feature type="domain" description="YbaK/aminoacyl-tRNA synthetase-associated" evidence="5">
    <location>
        <begin position="38"/>
        <end position="149"/>
    </location>
</feature>
<dbReference type="PANTHER" id="PTHR30411:SF0">
    <property type="entry name" value="CYS-TRNA(PRO)_CYS-TRNA(CYS) DEACYLASE YBAK"/>
    <property type="match status" value="1"/>
</dbReference>
<comment type="caution">
    <text evidence="6">The sequence shown here is derived from an EMBL/GenBank/DDBJ whole genome shotgun (WGS) entry which is preliminary data.</text>
</comment>
<reference evidence="6 7" key="1">
    <citation type="submission" date="2019-03" db="EMBL/GenBank/DDBJ databases">
        <title>Genomic Encyclopedia of Type Strains, Phase IV (KMG-IV): sequencing the most valuable type-strain genomes for metagenomic binning, comparative biology and taxonomic classification.</title>
        <authorList>
            <person name="Goeker M."/>
        </authorList>
    </citation>
    <scope>NUCLEOTIDE SEQUENCE [LARGE SCALE GENOMIC DNA]</scope>
    <source>
        <strain evidence="6 7">DSM 100451</strain>
    </source>
</reference>
<dbReference type="InterPro" id="IPR036754">
    <property type="entry name" value="YbaK/aa-tRNA-synt-asso_dom_sf"/>
</dbReference>
<dbReference type="NCBIfam" id="TIGR00011">
    <property type="entry name" value="YbaK_EbsC"/>
    <property type="match status" value="1"/>
</dbReference>
<name>A0A4R1R5C7_9FIRM</name>
<dbReference type="GeneID" id="97381419"/>
<dbReference type="CDD" id="cd00002">
    <property type="entry name" value="YbaK_deacylase"/>
    <property type="match status" value="1"/>
</dbReference>
<evidence type="ECO:0000256" key="4">
    <source>
        <dbReference type="PIRNR" id="PIRNR006181"/>
    </source>
</evidence>
<dbReference type="GO" id="GO:0006412">
    <property type="term" value="P:translation"/>
    <property type="evidence" value="ECO:0007669"/>
    <property type="project" value="UniProtKB-KW"/>
</dbReference>
<evidence type="ECO:0000313" key="6">
    <source>
        <dbReference type="EMBL" id="TCL60716.1"/>
    </source>
</evidence>
<sequence length="161" mass="17303">MAQKQTKTNAMRMLEKEKVAYTFHEYDHEDGAIDGVSVAGKLGQDPARVFKTLVTQGASKNFYVFVIPVAAELDLKKAAKAVGEKNVAMLHVADLLKTTGYIRGGCSPVGMKKQFVTVIDASAQDKPTVMVSAGRIGAQVELAPADLARVAKARFESITFA</sequence>
<dbReference type="GO" id="GO:0002161">
    <property type="term" value="F:aminoacyl-tRNA deacylase activity"/>
    <property type="evidence" value="ECO:0007669"/>
    <property type="project" value="InterPro"/>
</dbReference>
<dbReference type="PANTHER" id="PTHR30411">
    <property type="entry name" value="CYTOPLASMIC PROTEIN"/>
    <property type="match status" value="1"/>
</dbReference>
<dbReference type="EC" id="4.2.-.-" evidence="4"/>
<dbReference type="PIRSF" id="PIRSF006181">
    <property type="entry name" value="EbsC_YbaK"/>
    <property type="match status" value="1"/>
</dbReference>
<dbReference type="SUPFAM" id="SSF55826">
    <property type="entry name" value="YbaK/ProRS associated domain"/>
    <property type="match status" value="1"/>
</dbReference>
<comment type="similarity">
    <text evidence="1 4">Belongs to the prolyl-tRNA editing family. YbaK/EbsC subfamily.</text>
</comment>
<dbReference type="AlphaFoldDB" id="A0A4R1R5C7"/>
<gene>
    <name evidence="6" type="ORF">EDD77_10337</name>
</gene>
<proteinExistence type="inferred from homology"/>
<evidence type="ECO:0000256" key="3">
    <source>
        <dbReference type="ARBA" id="ARBA00023239"/>
    </source>
</evidence>
<dbReference type="Gene3D" id="3.90.960.10">
    <property type="entry name" value="YbaK/aminoacyl-tRNA synthetase-associated domain"/>
    <property type="match status" value="1"/>
</dbReference>
<evidence type="ECO:0000313" key="7">
    <source>
        <dbReference type="Proteomes" id="UP000295184"/>
    </source>
</evidence>
<dbReference type="Pfam" id="PF04073">
    <property type="entry name" value="tRNA_edit"/>
    <property type="match status" value="1"/>
</dbReference>
<accession>A0A4R1R5C7</accession>